<dbReference type="FunFam" id="2.10.25.10:FF:000001">
    <property type="entry name" value="Tenascin C"/>
    <property type="match status" value="1"/>
</dbReference>
<keyword evidence="4" id="KW-0732">Signal</keyword>
<evidence type="ECO:0000256" key="7">
    <source>
        <dbReference type="RuleBase" id="RU361156"/>
    </source>
</evidence>
<accession>A0A7S3KD17</accession>
<dbReference type="Pfam" id="PF00450">
    <property type="entry name" value="Peptidase_S10"/>
    <property type="match status" value="1"/>
</dbReference>
<dbReference type="SUPFAM" id="SSF53474">
    <property type="entry name" value="alpha/beta-Hydrolases"/>
    <property type="match status" value="1"/>
</dbReference>
<organism evidence="11">
    <name type="scientific">Euplotes crassus</name>
    <dbReference type="NCBI Taxonomy" id="5936"/>
    <lineage>
        <taxon>Eukaryota</taxon>
        <taxon>Sar</taxon>
        <taxon>Alveolata</taxon>
        <taxon>Ciliophora</taxon>
        <taxon>Intramacronucleata</taxon>
        <taxon>Spirotrichea</taxon>
        <taxon>Hypotrichia</taxon>
        <taxon>Euplotida</taxon>
        <taxon>Euplotidae</taxon>
        <taxon>Moneuplotes</taxon>
    </lineage>
</organism>
<dbReference type="PANTHER" id="PTHR11802:SF3">
    <property type="entry name" value="RETINOID-INDUCIBLE SERINE CARBOXYPEPTIDASE"/>
    <property type="match status" value="1"/>
</dbReference>
<keyword evidence="8" id="KW-0472">Membrane</keyword>
<feature type="domain" description="EGF-like" evidence="9 10">
    <location>
        <begin position="457"/>
        <end position="468"/>
    </location>
</feature>
<evidence type="ECO:0000256" key="5">
    <source>
        <dbReference type="ARBA" id="ARBA00022801"/>
    </source>
</evidence>
<evidence type="ECO:0000256" key="1">
    <source>
        <dbReference type="ARBA" id="ARBA00009431"/>
    </source>
</evidence>
<reference evidence="11" key="1">
    <citation type="submission" date="2021-01" db="EMBL/GenBank/DDBJ databases">
        <authorList>
            <person name="Corre E."/>
            <person name="Pelletier E."/>
            <person name="Niang G."/>
            <person name="Scheremetjew M."/>
            <person name="Finn R."/>
            <person name="Kale V."/>
            <person name="Holt S."/>
            <person name="Cochrane G."/>
            <person name="Meng A."/>
            <person name="Brown T."/>
            <person name="Cohen L."/>
        </authorList>
    </citation>
    <scope>NUCLEOTIDE SEQUENCE</scope>
    <source>
        <strain evidence="11">CT5</strain>
    </source>
</reference>
<evidence type="ECO:0000256" key="6">
    <source>
        <dbReference type="ARBA" id="ARBA00023180"/>
    </source>
</evidence>
<dbReference type="PANTHER" id="PTHR11802">
    <property type="entry name" value="SERINE PROTEASE FAMILY S10 SERINE CARBOXYPEPTIDASE"/>
    <property type="match status" value="1"/>
</dbReference>
<evidence type="ECO:0000256" key="4">
    <source>
        <dbReference type="ARBA" id="ARBA00022729"/>
    </source>
</evidence>
<gene>
    <name evidence="11" type="ORF">ECRA1380_LOCUS5933</name>
</gene>
<evidence type="ECO:0000259" key="9">
    <source>
        <dbReference type="PROSITE" id="PS00022"/>
    </source>
</evidence>
<evidence type="ECO:0000313" key="11">
    <source>
        <dbReference type="EMBL" id="CAE0380971.1"/>
    </source>
</evidence>
<dbReference type="Gene3D" id="2.10.25.10">
    <property type="entry name" value="Laminin"/>
    <property type="match status" value="1"/>
</dbReference>
<dbReference type="AlphaFoldDB" id="A0A7S3KD17"/>
<dbReference type="EC" id="3.4.16.-" evidence="7"/>
<dbReference type="InterPro" id="IPR029058">
    <property type="entry name" value="AB_hydrolase_fold"/>
</dbReference>
<protein>
    <recommendedName>
        <fullName evidence="7">Carboxypeptidase</fullName>
        <ecNumber evidence="7">3.4.16.-</ecNumber>
    </recommendedName>
</protein>
<feature type="transmembrane region" description="Helical" evidence="8">
    <location>
        <begin position="574"/>
        <end position="594"/>
    </location>
</feature>
<dbReference type="Pfam" id="PF23106">
    <property type="entry name" value="EGF_Teneurin"/>
    <property type="match status" value="1"/>
</dbReference>
<name>A0A7S3KD17_EUPCR</name>
<evidence type="ECO:0000256" key="3">
    <source>
        <dbReference type="ARBA" id="ARBA00022670"/>
    </source>
</evidence>
<dbReference type="PROSITE" id="PS00131">
    <property type="entry name" value="CARBOXYPEPT_SER_SER"/>
    <property type="match status" value="1"/>
</dbReference>
<dbReference type="PRINTS" id="PR00724">
    <property type="entry name" value="CRBOXYPTASEC"/>
</dbReference>
<evidence type="ECO:0000256" key="8">
    <source>
        <dbReference type="SAM" id="Phobius"/>
    </source>
</evidence>
<dbReference type="InterPro" id="IPR018202">
    <property type="entry name" value="Ser_caboxypep_ser_AS"/>
</dbReference>
<keyword evidence="8" id="KW-1133">Transmembrane helix</keyword>
<dbReference type="GO" id="GO:0004185">
    <property type="term" value="F:serine-type carboxypeptidase activity"/>
    <property type="evidence" value="ECO:0007669"/>
    <property type="project" value="UniProtKB-UniRule"/>
</dbReference>
<dbReference type="InterPro" id="IPR001563">
    <property type="entry name" value="Peptidase_S10"/>
</dbReference>
<keyword evidence="2 7" id="KW-0121">Carboxypeptidase</keyword>
<dbReference type="Gene3D" id="3.40.50.1820">
    <property type="entry name" value="alpha/beta hydrolase"/>
    <property type="match status" value="1"/>
</dbReference>
<dbReference type="GO" id="GO:0006508">
    <property type="term" value="P:proteolysis"/>
    <property type="evidence" value="ECO:0007669"/>
    <property type="project" value="UniProtKB-KW"/>
</dbReference>
<dbReference type="PROSITE" id="PS00022">
    <property type="entry name" value="EGF_1"/>
    <property type="match status" value="1"/>
</dbReference>
<keyword evidence="8" id="KW-0812">Transmembrane</keyword>
<keyword evidence="6" id="KW-0325">Glycoprotein</keyword>
<keyword evidence="5 7" id="KW-0378">Hydrolase</keyword>
<evidence type="ECO:0000259" key="10">
    <source>
        <dbReference type="PROSITE" id="PS01186"/>
    </source>
</evidence>
<dbReference type="InterPro" id="IPR000742">
    <property type="entry name" value="EGF"/>
</dbReference>
<dbReference type="PROSITE" id="PS01186">
    <property type="entry name" value="EGF_2"/>
    <property type="match status" value="1"/>
</dbReference>
<comment type="similarity">
    <text evidence="1 7">Belongs to the peptidase S10 family.</text>
</comment>
<keyword evidence="3 7" id="KW-0645">Protease</keyword>
<proteinExistence type="inferred from homology"/>
<dbReference type="EMBL" id="HBIK01012767">
    <property type="protein sequence ID" value="CAE0380971.1"/>
    <property type="molecule type" value="Transcribed_RNA"/>
</dbReference>
<evidence type="ECO:0000256" key="2">
    <source>
        <dbReference type="ARBA" id="ARBA00022645"/>
    </source>
</evidence>
<sequence>MEDSVEELKNFNSSYKFPCSYSGFVNVDEATDSNLFYWFFRDNHFSPDAPLVLWINGGPGSSSAYGNLIENGPFKLVDGPSDSVHVHSVTEQAWTEEANMLYLDQPVGVGYSYGHMPIVNMSQIQEHALNFILGFYQKHPEMQGRDFFITGESYGGKYEPAIAVAIIDYNEQAAKADQIPLKGVLVGNGYTDPITFRMSIRNMATAMGHFQFDTLPDWDAMERKCHAANARQDPEAGEFCGDLAGFATTMDGGMDAFDARYLASNASEGKRRVTTYLNDPQVIRQLHVDVSTKDDKFALSNGTVYENFKPDAMIKYIDEHQKILDNNITLLLFVGQFDRKDGPIPVQEWIKKLNWDGMEDYNAGSRNLYYYQSDDNGEVRLGGNFKQHKNFGVFIMYAAGHMVPATQLALSRSMLSDIIYHGKLQCHHKYGQCSLDKTTCEFMDYCSGHGECVTGKCKCNEGFFGADCSIEPTKLASQTLQLKPTEWAYHSLNGTNGKIKIENSEGNRFTVYSRKGDIPSQSFFDSHFEGSVIEVEVGEGLSGEFLAIFNPDFDNNITLSVNIAQRSTASSTTFWSILALGLLAALLYSSLRLFNNVKVSKKQYEFHASSSTPLHT</sequence>